<organism evidence="1 2">
    <name type="scientific">Sphingobacterium wenxiniae</name>
    <dbReference type="NCBI Taxonomy" id="683125"/>
    <lineage>
        <taxon>Bacteria</taxon>
        <taxon>Pseudomonadati</taxon>
        <taxon>Bacteroidota</taxon>
        <taxon>Sphingobacteriia</taxon>
        <taxon>Sphingobacteriales</taxon>
        <taxon>Sphingobacteriaceae</taxon>
        <taxon>Sphingobacterium</taxon>
    </lineage>
</organism>
<accession>A0A1I6RB12</accession>
<dbReference type="Proteomes" id="UP000198785">
    <property type="component" value="Unassembled WGS sequence"/>
</dbReference>
<protein>
    <recommendedName>
        <fullName evidence="3">DUF1735 domain-containing protein</fullName>
    </recommendedName>
</protein>
<evidence type="ECO:0000313" key="1">
    <source>
        <dbReference type="EMBL" id="SFS61937.1"/>
    </source>
</evidence>
<keyword evidence="2" id="KW-1185">Reference proteome</keyword>
<dbReference type="AlphaFoldDB" id="A0A1I6RB12"/>
<name>A0A1I6RB12_9SPHI</name>
<evidence type="ECO:0008006" key="3">
    <source>
        <dbReference type="Google" id="ProtNLM"/>
    </source>
</evidence>
<dbReference type="PROSITE" id="PS51257">
    <property type="entry name" value="PROKAR_LIPOPROTEIN"/>
    <property type="match status" value="1"/>
</dbReference>
<proteinExistence type="predicted"/>
<reference evidence="1 2" key="1">
    <citation type="submission" date="2016-10" db="EMBL/GenBank/DDBJ databases">
        <authorList>
            <person name="de Groot N.N."/>
        </authorList>
    </citation>
    <scope>NUCLEOTIDE SEQUENCE [LARGE SCALE GENOMIC DNA]</scope>
    <source>
        <strain evidence="1 2">DSM 22789</strain>
    </source>
</reference>
<dbReference type="OrthoDB" id="707092at2"/>
<gene>
    <name evidence="1" type="ORF">SAMN05660206_103310</name>
</gene>
<dbReference type="RefSeq" id="WP_093364514.1">
    <property type="nucleotide sequence ID" value="NZ_FOZZ01000003.1"/>
</dbReference>
<dbReference type="EMBL" id="FOZZ01000003">
    <property type="protein sequence ID" value="SFS61937.1"/>
    <property type="molecule type" value="Genomic_DNA"/>
</dbReference>
<evidence type="ECO:0000313" key="2">
    <source>
        <dbReference type="Proteomes" id="UP000198785"/>
    </source>
</evidence>
<sequence length="266" mass="27580">MKRVYIHIVGALALAFGLSSCDKTDGTLYPGEPNKVSFFNVSTSLTMEGGSISVPVGRTSTSGELSVPVTISAAGAGYTDIFKMDGPVVFANGEAKSYAKVNYGDFSKIDPSALSVTLSGTDVIAGLAFPISLNIPDESLSPSNRKKVDVLASSILNFGAAATAQLNSEEGWMGDTYGVEVAKSEGANVYKVIKPFGYTSFAFMIKSDGETIVCPNQIIDNHPSYGPVSMTSVTGKLVDGVVTLNVGAYTVSAGSFGGGVEIIKLP</sequence>
<dbReference type="STRING" id="683125.SAMN05660206_103310"/>